<dbReference type="Proteomes" id="UP000014417">
    <property type="component" value="Unassembled WGS sequence"/>
</dbReference>
<evidence type="ECO:0000313" key="1">
    <source>
        <dbReference type="EMBL" id="EPD32862.1"/>
    </source>
</evidence>
<protein>
    <submittedName>
        <fullName evidence="1">Uncharacterized protein</fullName>
    </submittedName>
</protein>
<dbReference type="HOGENOM" id="CLU_2736801_0_0_11"/>
<dbReference type="STRING" id="883161.HMPREF9306_01170"/>
<reference evidence="1 2" key="1">
    <citation type="submission" date="2013-04" db="EMBL/GenBank/DDBJ databases">
        <title>The Genome Sequence of Propionimicrobium lymphophilum ACS-093-V-SCH5.</title>
        <authorList>
            <consortium name="The Broad Institute Genomics Platform"/>
            <person name="Earl A."/>
            <person name="Ward D."/>
            <person name="Feldgarden M."/>
            <person name="Gevers D."/>
            <person name="Saerens B."/>
            <person name="Vaneechoutte M."/>
            <person name="Walker B."/>
            <person name="Young S."/>
            <person name="Zeng Q."/>
            <person name="Gargeya S."/>
            <person name="Fitzgerald M."/>
            <person name="Haas B."/>
            <person name="Abouelleil A."/>
            <person name="Allen A.W."/>
            <person name="Alvarado L."/>
            <person name="Arachchi H.M."/>
            <person name="Berlin A.M."/>
            <person name="Chapman S.B."/>
            <person name="Gainer-Dewar J."/>
            <person name="Goldberg J."/>
            <person name="Griggs A."/>
            <person name="Gujja S."/>
            <person name="Hansen M."/>
            <person name="Howarth C."/>
            <person name="Imamovic A."/>
            <person name="Ireland A."/>
            <person name="Larimer J."/>
            <person name="McCowan C."/>
            <person name="Murphy C."/>
            <person name="Pearson M."/>
            <person name="Poon T.W."/>
            <person name="Priest M."/>
            <person name="Roberts A."/>
            <person name="Saif S."/>
            <person name="Shea T."/>
            <person name="Sisk P."/>
            <person name="Sykes S."/>
            <person name="Wortman J."/>
            <person name="Nusbaum C."/>
            <person name="Birren B."/>
        </authorList>
    </citation>
    <scope>NUCLEOTIDE SEQUENCE [LARGE SCALE GENOMIC DNA]</scope>
    <source>
        <strain evidence="1 2">ACS-093-V-SCH5</strain>
    </source>
</reference>
<dbReference type="AlphaFoldDB" id="S2WJP0"/>
<comment type="caution">
    <text evidence="1">The sequence shown here is derived from an EMBL/GenBank/DDBJ whole genome shotgun (WGS) entry which is preliminary data.</text>
</comment>
<accession>S2WJP0</accession>
<sequence length="71" mass="7979">MFTKDTEIILTTSQGTTRGTIGELTEYMGEADWSRLAMLADEHNDEDWNLYSPDATLEDLSRFFDATVAVA</sequence>
<organism evidence="1 2">
    <name type="scientific">Propionimicrobium lymphophilum ACS-093-V-SCH5</name>
    <dbReference type="NCBI Taxonomy" id="883161"/>
    <lineage>
        <taxon>Bacteria</taxon>
        <taxon>Bacillati</taxon>
        <taxon>Actinomycetota</taxon>
        <taxon>Actinomycetes</taxon>
        <taxon>Propionibacteriales</taxon>
        <taxon>Propionibacteriaceae</taxon>
        <taxon>Propionimicrobium</taxon>
    </lineage>
</organism>
<proteinExistence type="predicted"/>
<dbReference type="EMBL" id="AGZR01000006">
    <property type="protein sequence ID" value="EPD32862.1"/>
    <property type="molecule type" value="Genomic_DNA"/>
</dbReference>
<dbReference type="RefSeq" id="WP_016456002.1">
    <property type="nucleotide sequence ID" value="NZ_KE150269.1"/>
</dbReference>
<name>S2WJP0_9ACTN</name>
<evidence type="ECO:0000313" key="2">
    <source>
        <dbReference type="Proteomes" id="UP000014417"/>
    </source>
</evidence>
<gene>
    <name evidence="1" type="ORF">HMPREF9306_01170</name>
</gene>
<keyword evidence="2" id="KW-1185">Reference proteome</keyword>